<dbReference type="SMART" id="SM00382">
    <property type="entry name" value="AAA"/>
    <property type="match status" value="1"/>
</dbReference>
<evidence type="ECO:0000313" key="5">
    <source>
        <dbReference type="EMBL" id="MCC9644847.1"/>
    </source>
</evidence>
<dbReference type="PANTHER" id="PTHR42788:SF20">
    <property type="entry name" value="ABC TRANSPORTER ATP-BINDING PROTEIN"/>
    <property type="match status" value="1"/>
</dbReference>
<dbReference type="PANTHER" id="PTHR42788">
    <property type="entry name" value="TAURINE IMPORT ATP-BINDING PROTEIN-RELATED"/>
    <property type="match status" value="1"/>
</dbReference>
<dbReference type="PROSITE" id="PS00211">
    <property type="entry name" value="ABC_TRANSPORTER_1"/>
    <property type="match status" value="1"/>
</dbReference>
<dbReference type="RefSeq" id="WP_230276523.1">
    <property type="nucleotide sequence ID" value="NZ_JAJKFW010000061.1"/>
</dbReference>
<comment type="caution">
    <text evidence="5">The sequence shown here is derived from an EMBL/GenBank/DDBJ whole genome shotgun (WGS) entry which is preliminary data.</text>
</comment>
<evidence type="ECO:0000256" key="2">
    <source>
        <dbReference type="ARBA" id="ARBA00022741"/>
    </source>
</evidence>
<feature type="domain" description="ABC transporter" evidence="4">
    <location>
        <begin position="19"/>
        <end position="257"/>
    </location>
</feature>
<sequence>MSSNKESPLGRPPQSPQAVICKDASVVFPNDVRALRDVNLSIPQGARIALVGPSGCGKTTLLRVIAGLQTLSAGECQRMEVKERDKGQYDRRRCATSFVFQQPALLPWATVQRNVELPLKLGRRGADDDLANGQQRVRDVLMEVQLDDAMNRFPHQLSGGMKMRASIARALVTNPDLLLLDEPFAALDDLLRNQLGRLVTKLWRSHRFTSVLVTHNIAEAIQLCERIVVMHRGRLVTQLQNPLREKMESSDVRRSPEFADFYGMISDTLEAAAKSDDSGDPS</sequence>
<gene>
    <name evidence="5" type="ORF">LOC71_21435</name>
</gene>
<dbReference type="InterPro" id="IPR003593">
    <property type="entry name" value="AAA+_ATPase"/>
</dbReference>
<dbReference type="EMBL" id="JAJKFW010000061">
    <property type="protein sequence ID" value="MCC9644847.1"/>
    <property type="molecule type" value="Genomic_DNA"/>
</dbReference>
<name>A0ABS8NMN5_9BACT</name>
<evidence type="ECO:0000256" key="3">
    <source>
        <dbReference type="ARBA" id="ARBA00022840"/>
    </source>
</evidence>
<keyword evidence="3 5" id="KW-0067">ATP-binding</keyword>
<reference evidence="5" key="1">
    <citation type="submission" date="2021-11" db="EMBL/GenBank/DDBJ databases">
        <title>Genome sequence.</title>
        <authorList>
            <person name="Sun Q."/>
        </authorList>
    </citation>
    <scope>NUCLEOTIDE SEQUENCE</scope>
    <source>
        <strain evidence="5">JC740</strain>
    </source>
</reference>
<dbReference type="GO" id="GO:0005524">
    <property type="term" value="F:ATP binding"/>
    <property type="evidence" value="ECO:0007669"/>
    <property type="project" value="UniProtKB-KW"/>
</dbReference>
<keyword evidence="1" id="KW-0813">Transport</keyword>
<dbReference type="InterPro" id="IPR017871">
    <property type="entry name" value="ABC_transporter-like_CS"/>
</dbReference>
<dbReference type="Gene3D" id="3.40.50.300">
    <property type="entry name" value="P-loop containing nucleotide triphosphate hydrolases"/>
    <property type="match status" value="1"/>
</dbReference>
<keyword evidence="6" id="KW-1185">Reference proteome</keyword>
<evidence type="ECO:0000256" key="1">
    <source>
        <dbReference type="ARBA" id="ARBA00022448"/>
    </source>
</evidence>
<dbReference type="Proteomes" id="UP001430306">
    <property type="component" value="Unassembled WGS sequence"/>
</dbReference>
<accession>A0ABS8NMN5</accession>
<dbReference type="InterPro" id="IPR050166">
    <property type="entry name" value="ABC_transporter_ATP-bind"/>
</dbReference>
<evidence type="ECO:0000259" key="4">
    <source>
        <dbReference type="PROSITE" id="PS50893"/>
    </source>
</evidence>
<dbReference type="SUPFAM" id="SSF52540">
    <property type="entry name" value="P-loop containing nucleoside triphosphate hydrolases"/>
    <property type="match status" value="1"/>
</dbReference>
<proteinExistence type="predicted"/>
<protein>
    <submittedName>
        <fullName evidence="5">ATP-binding cassette domain-containing protein</fullName>
    </submittedName>
</protein>
<dbReference type="InterPro" id="IPR027417">
    <property type="entry name" value="P-loop_NTPase"/>
</dbReference>
<organism evidence="5 6">
    <name type="scientific">Rhodopirellula halodulae</name>
    <dbReference type="NCBI Taxonomy" id="2894198"/>
    <lineage>
        <taxon>Bacteria</taxon>
        <taxon>Pseudomonadati</taxon>
        <taxon>Planctomycetota</taxon>
        <taxon>Planctomycetia</taxon>
        <taxon>Pirellulales</taxon>
        <taxon>Pirellulaceae</taxon>
        <taxon>Rhodopirellula</taxon>
    </lineage>
</organism>
<dbReference type="Pfam" id="PF00005">
    <property type="entry name" value="ABC_tran"/>
    <property type="match status" value="1"/>
</dbReference>
<dbReference type="InterPro" id="IPR003439">
    <property type="entry name" value="ABC_transporter-like_ATP-bd"/>
</dbReference>
<keyword evidence="2" id="KW-0547">Nucleotide-binding</keyword>
<evidence type="ECO:0000313" key="6">
    <source>
        <dbReference type="Proteomes" id="UP001430306"/>
    </source>
</evidence>
<dbReference type="PROSITE" id="PS50893">
    <property type="entry name" value="ABC_TRANSPORTER_2"/>
    <property type="match status" value="1"/>
</dbReference>